<dbReference type="Proteomes" id="UP001377567">
    <property type="component" value="Unassembled WGS sequence"/>
</dbReference>
<evidence type="ECO:0000313" key="2">
    <source>
        <dbReference type="EMBL" id="GMM54438.1"/>
    </source>
</evidence>
<gene>
    <name evidence="2" type="ORF">DAKH74_010540</name>
</gene>
<accession>A0AAV5RSL5</accession>
<protein>
    <submittedName>
        <fullName evidence="2">Uncharacterized protein</fullName>
    </submittedName>
</protein>
<feature type="compositionally biased region" description="Acidic residues" evidence="1">
    <location>
        <begin position="273"/>
        <end position="282"/>
    </location>
</feature>
<comment type="caution">
    <text evidence="2">The sequence shown here is derived from an EMBL/GenBank/DDBJ whole genome shotgun (WGS) entry which is preliminary data.</text>
</comment>
<proteinExistence type="predicted"/>
<feature type="compositionally biased region" description="Polar residues" evidence="1">
    <location>
        <begin position="261"/>
        <end position="270"/>
    </location>
</feature>
<organism evidence="2 3">
    <name type="scientific">Maudiozyma humilis</name>
    <name type="common">Sour dough yeast</name>
    <name type="synonym">Kazachstania humilis</name>
    <dbReference type="NCBI Taxonomy" id="51915"/>
    <lineage>
        <taxon>Eukaryota</taxon>
        <taxon>Fungi</taxon>
        <taxon>Dikarya</taxon>
        <taxon>Ascomycota</taxon>
        <taxon>Saccharomycotina</taxon>
        <taxon>Saccharomycetes</taxon>
        <taxon>Saccharomycetales</taxon>
        <taxon>Saccharomycetaceae</taxon>
        <taxon>Maudiozyma</taxon>
    </lineage>
</organism>
<sequence>MCQSSGVDSAVRVNEGLEELLTQGQQSGSALIQGWKNCNGWVQGAIELQDTKGLYIIAMRDDLESVPLVAFLHYKDVERQCKSQGFEGETTMTLVWESTVARLIRLSTLDFTVHEEKITITSKLTDSMNVALVCDCYEIHKPVVMARVYGSLCKDTISIGLNYMRRNKSLLDTMKGKDSAVKYLEYLVNDLGGSSILERWAPRGSINYANLSAYDESHTRNADSNSTDKVANLSRGDMKHFFHVAGELNISPDTDVFSSRKLGNQSPSHEPSSDGDGDGDGDDIARSGSSDKSHTFSLPKLHDSGDSVVDGKEGTSQESTSNTQKQNRSYSVDDPQVSPHRSRKKRKFGRIKTGD</sequence>
<evidence type="ECO:0000256" key="1">
    <source>
        <dbReference type="SAM" id="MobiDB-lite"/>
    </source>
</evidence>
<dbReference type="EMBL" id="BTGD01000003">
    <property type="protein sequence ID" value="GMM54438.1"/>
    <property type="molecule type" value="Genomic_DNA"/>
</dbReference>
<feature type="compositionally biased region" description="Basic and acidic residues" evidence="1">
    <location>
        <begin position="283"/>
        <end position="315"/>
    </location>
</feature>
<feature type="compositionally biased region" description="Basic residues" evidence="1">
    <location>
        <begin position="340"/>
        <end position="355"/>
    </location>
</feature>
<dbReference type="AlphaFoldDB" id="A0AAV5RSL5"/>
<evidence type="ECO:0000313" key="3">
    <source>
        <dbReference type="Proteomes" id="UP001377567"/>
    </source>
</evidence>
<name>A0AAV5RSL5_MAUHU</name>
<keyword evidence="3" id="KW-1185">Reference proteome</keyword>
<feature type="compositionally biased region" description="Polar residues" evidence="1">
    <location>
        <begin position="316"/>
        <end position="330"/>
    </location>
</feature>
<feature type="region of interest" description="Disordered" evidence="1">
    <location>
        <begin position="253"/>
        <end position="355"/>
    </location>
</feature>
<reference evidence="2 3" key="1">
    <citation type="journal article" date="2023" name="Elife">
        <title>Identification of key yeast species and microbe-microbe interactions impacting larval growth of Drosophila in the wild.</title>
        <authorList>
            <person name="Mure A."/>
            <person name="Sugiura Y."/>
            <person name="Maeda R."/>
            <person name="Honda K."/>
            <person name="Sakurai N."/>
            <person name="Takahashi Y."/>
            <person name="Watada M."/>
            <person name="Katoh T."/>
            <person name="Gotoh A."/>
            <person name="Gotoh Y."/>
            <person name="Taniguchi I."/>
            <person name="Nakamura K."/>
            <person name="Hayashi T."/>
            <person name="Katayama T."/>
            <person name="Uemura T."/>
            <person name="Hattori Y."/>
        </authorList>
    </citation>
    <scope>NUCLEOTIDE SEQUENCE [LARGE SCALE GENOMIC DNA]</scope>
    <source>
        <strain evidence="2 3">KH-74</strain>
    </source>
</reference>